<feature type="transmembrane region" description="Helical" evidence="1">
    <location>
        <begin position="168"/>
        <end position="188"/>
    </location>
</feature>
<proteinExistence type="predicted"/>
<keyword evidence="1" id="KW-1133">Transmembrane helix</keyword>
<keyword evidence="3" id="KW-1185">Reference proteome</keyword>
<gene>
    <name evidence="2" type="ORF">ACFOX0_12955</name>
</gene>
<sequence>MSVQTGTPAETTPDGQQLADPARNRRAWLIGLVVAAVSAALANTIAQAVGEYHWWAGFILVPGALIAACAGPLLIRGRGAAFFGYLVAWIGGLVLVVGALLMAGAMGRGWPLMITLPCLAVAGTYGWRSTHPLVRGLHRSVALLALVAATLGPTFLLLRAGWVDFGATGWWGAHMMAAGAVVVANAIELARHRMPYRLQAVTLSLGPAVVTLLFGLRFLRGW</sequence>
<evidence type="ECO:0000256" key="1">
    <source>
        <dbReference type="SAM" id="Phobius"/>
    </source>
</evidence>
<evidence type="ECO:0000313" key="2">
    <source>
        <dbReference type="EMBL" id="MFC4106833.1"/>
    </source>
</evidence>
<keyword evidence="1" id="KW-0812">Transmembrane</keyword>
<feature type="transmembrane region" description="Helical" evidence="1">
    <location>
        <begin position="109"/>
        <end position="128"/>
    </location>
</feature>
<organism evidence="2 3">
    <name type="scientific">Micromonospora zhanjiangensis</name>
    <dbReference type="NCBI Taxonomy" id="1522057"/>
    <lineage>
        <taxon>Bacteria</taxon>
        <taxon>Bacillati</taxon>
        <taxon>Actinomycetota</taxon>
        <taxon>Actinomycetes</taxon>
        <taxon>Micromonosporales</taxon>
        <taxon>Micromonosporaceae</taxon>
        <taxon>Micromonospora</taxon>
    </lineage>
</organism>
<feature type="transmembrane region" description="Helical" evidence="1">
    <location>
        <begin position="27"/>
        <end position="46"/>
    </location>
</feature>
<comment type="caution">
    <text evidence="2">The sequence shown here is derived from an EMBL/GenBank/DDBJ whole genome shotgun (WGS) entry which is preliminary data.</text>
</comment>
<dbReference type="EMBL" id="JBHSBN010000007">
    <property type="protein sequence ID" value="MFC4106833.1"/>
    <property type="molecule type" value="Genomic_DNA"/>
</dbReference>
<feature type="transmembrane region" description="Helical" evidence="1">
    <location>
        <begin position="200"/>
        <end position="219"/>
    </location>
</feature>
<feature type="transmembrane region" description="Helical" evidence="1">
    <location>
        <begin position="82"/>
        <end position="103"/>
    </location>
</feature>
<keyword evidence="1" id="KW-0472">Membrane</keyword>
<dbReference type="RefSeq" id="WP_377545128.1">
    <property type="nucleotide sequence ID" value="NZ_JBHSBN010000007.1"/>
</dbReference>
<dbReference type="PROSITE" id="PS51318">
    <property type="entry name" value="TAT"/>
    <property type="match status" value="1"/>
</dbReference>
<accession>A0ABV8KL72</accession>
<feature type="transmembrane region" description="Helical" evidence="1">
    <location>
        <begin position="52"/>
        <end position="75"/>
    </location>
</feature>
<evidence type="ECO:0000313" key="3">
    <source>
        <dbReference type="Proteomes" id="UP001595868"/>
    </source>
</evidence>
<feature type="transmembrane region" description="Helical" evidence="1">
    <location>
        <begin position="140"/>
        <end position="162"/>
    </location>
</feature>
<reference evidence="3" key="1">
    <citation type="journal article" date="2019" name="Int. J. Syst. Evol. Microbiol.">
        <title>The Global Catalogue of Microorganisms (GCM) 10K type strain sequencing project: providing services to taxonomists for standard genome sequencing and annotation.</title>
        <authorList>
            <consortium name="The Broad Institute Genomics Platform"/>
            <consortium name="The Broad Institute Genome Sequencing Center for Infectious Disease"/>
            <person name="Wu L."/>
            <person name="Ma J."/>
        </authorList>
    </citation>
    <scope>NUCLEOTIDE SEQUENCE [LARGE SCALE GENOMIC DNA]</scope>
    <source>
        <strain evidence="3">2902at01</strain>
    </source>
</reference>
<protein>
    <submittedName>
        <fullName evidence="2">Uncharacterized protein</fullName>
    </submittedName>
</protein>
<dbReference type="InterPro" id="IPR006311">
    <property type="entry name" value="TAT_signal"/>
</dbReference>
<name>A0ABV8KL72_9ACTN</name>
<dbReference type="Proteomes" id="UP001595868">
    <property type="component" value="Unassembled WGS sequence"/>
</dbReference>